<gene>
    <name evidence="4" type="ORF">ONZ51_g5377</name>
</gene>
<evidence type="ECO:0000259" key="2">
    <source>
        <dbReference type="Pfam" id="PF13598"/>
    </source>
</evidence>
<evidence type="ECO:0000259" key="3">
    <source>
        <dbReference type="Pfam" id="PF13600"/>
    </source>
</evidence>
<keyword evidence="5" id="KW-1185">Reference proteome</keyword>
<evidence type="ECO:0000313" key="5">
    <source>
        <dbReference type="Proteomes" id="UP001215151"/>
    </source>
</evidence>
<dbReference type="Pfam" id="PF13600">
    <property type="entry name" value="DUF4140"/>
    <property type="match status" value="1"/>
</dbReference>
<keyword evidence="1" id="KW-0175">Coiled coil</keyword>
<name>A0AAD7TWK3_9APHY</name>
<dbReference type="InterPro" id="IPR011935">
    <property type="entry name" value="CHP02231"/>
</dbReference>
<organism evidence="4 5">
    <name type="scientific">Trametes cubensis</name>
    <dbReference type="NCBI Taxonomy" id="1111947"/>
    <lineage>
        <taxon>Eukaryota</taxon>
        <taxon>Fungi</taxon>
        <taxon>Dikarya</taxon>
        <taxon>Basidiomycota</taxon>
        <taxon>Agaricomycotina</taxon>
        <taxon>Agaricomycetes</taxon>
        <taxon>Polyporales</taxon>
        <taxon>Polyporaceae</taxon>
        <taxon>Trametes</taxon>
    </lineage>
</organism>
<comment type="caution">
    <text evidence="4">The sequence shown here is derived from an EMBL/GenBank/DDBJ whole genome shotgun (WGS) entry which is preliminary data.</text>
</comment>
<dbReference type="Proteomes" id="UP001215151">
    <property type="component" value="Unassembled WGS sequence"/>
</dbReference>
<dbReference type="AlphaFoldDB" id="A0AAD7TWK3"/>
<proteinExistence type="predicted"/>
<dbReference type="NCBIfam" id="TIGR02231">
    <property type="entry name" value="mucoidy inhibitor MuiA family protein"/>
    <property type="match status" value="2"/>
</dbReference>
<dbReference type="InterPro" id="IPR037291">
    <property type="entry name" value="DUF4139"/>
</dbReference>
<reference evidence="4" key="1">
    <citation type="submission" date="2022-11" db="EMBL/GenBank/DDBJ databases">
        <title>Genome Sequence of Cubamyces cubensis.</title>
        <authorList>
            <person name="Buettner E."/>
        </authorList>
    </citation>
    <scope>NUCLEOTIDE SEQUENCE</scope>
    <source>
        <strain evidence="4">MPL-01</strain>
    </source>
</reference>
<protein>
    <recommendedName>
        <fullName evidence="6">Protein F37C4.5</fullName>
    </recommendedName>
</protein>
<evidence type="ECO:0008006" key="6">
    <source>
        <dbReference type="Google" id="ProtNLM"/>
    </source>
</evidence>
<feature type="domain" description="DUF4140" evidence="3">
    <location>
        <begin position="19"/>
        <end position="109"/>
    </location>
</feature>
<dbReference type="EMBL" id="JAPEVG010000115">
    <property type="protein sequence ID" value="KAJ8482402.1"/>
    <property type="molecule type" value="Genomic_DNA"/>
</dbReference>
<evidence type="ECO:0000313" key="4">
    <source>
        <dbReference type="EMBL" id="KAJ8482402.1"/>
    </source>
</evidence>
<dbReference type="PANTHER" id="PTHR31005">
    <property type="entry name" value="DUF4139 DOMAIN-CONTAINING PROTEIN"/>
    <property type="match status" value="1"/>
</dbReference>
<dbReference type="Pfam" id="PF13598">
    <property type="entry name" value="DUF4139"/>
    <property type="match status" value="1"/>
</dbReference>
<evidence type="ECO:0000256" key="1">
    <source>
        <dbReference type="SAM" id="Coils"/>
    </source>
</evidence>
<feature type="coiled-coil region" evidence="1">
    <location>
        <begin position="141"/>
        <end position="175"/>
    </location>
</feature>
<accession>A0AAD7TWK3</accession>
<dbReference type="PANTHER" id="PTHR31005:SF8">
    <property type="entry name" value="DUF4139 DOMAIN-CONTAINING PROTEIN"/>
    <property type="match status" value="1"/>
</dbReference>
<feature type="domain" description="DUF4139" evidence="2">
    <location>
        <begin position="198"/>
        <end position="608"/>
    </location>
</feature>
<sequence>MFINTIALRASSIPVKSATIFQSSTAELTRLVSLELKNGRNVLEISGLSSNVDTESPRFTGAPNAVRVLDVVCKRKSGRAPDADEDERVAAIKSLQAQRNVLKAEQGIRFEEIDLLNDSGRLLTNDTHNHNPDHEKLLAFMDKYVQRKRCIKKAIQDLDQQMEDIDKKMSVLHNARKGQTTTTVIATIIATNDCKVELNLTYLVTGVTWRPFYDLHATTIDGQPSPDVSMRYCVAITQHTGEDWNDAALTLSTASSQALRQLTVPVLSPLKISVERPSREEASSDDEGGTIWARAPIRSRAAAPMILAQNFRSNDVKPRPPSVVYVETQERAALDRATPRSFSPDAVVPPRSFSPLAVVPPRPYEAPSLANRDALSVVYHVQDTVTLPSDGEEHRLIIATLDFKAKLKYMCVPRQAPTVYIVAKVKNTSEFDLLSGPVNVFMNDSYVTKTAIPFITINESFPCVLGVDTSLKVSYVQDEKTEYEPKRNFAEPQKTTTRTLRVTVTNLHKFDIGKLVIRDAVPLGSDESKVSVVLHKPEGLAESKEGQNVPINLNAGGDVEATKATAKVRWQKVVEGKGGEKDGLFEWVCAVPAGEKIGLDAQWDVKAPSDTKWHEKAA</sequence>
<dbReference type="InterPro" id="IPR025554">
    <property type="entry name" value="DUF4140"/>
</dbReference>